<dbReference type="InterPro" id="IPR032828">
    <property type="entry name" value="PolyA_RNA-bd"/>
</dbReference>
<dbReference type="PANTHER" id="PTHR47545">
    <property type="entry name" value="MULTIFUNCTIONAL CCA PROTEIN"/>
    <property type="match status" value="1"/>
</dbReference>
<dbReference type="GO" id="GO:0005524">
    <property type="term" value="F:ATP binding"/>
    <property type="evidence" value="ECO:0007669"/>
    <property type="project" value="UniProtKB-KW"/>
</dbReference>
<keyword evidence="2 11" id="KW-0808">Transferase</keyword>
<dbReference type="Gene3D" id="1.10.3090.10">
    <property type="entry name" value="cca-adding enzyme, domain 2"/>
    <property type="match status" value="1"/>
</dbReference>
<evidence type="ECO:0000256" key="8">
    <source>
        <dbReference type="ARBA" id="ARBA00022840"/>
    </source>
</evidence>
<dbReference type="Proteomes" id="UP000187338">
    <property type="component" value="Unassembled WGS sequence"/>
</dbReference>
<dbReference type="CDD" id="cd05398">
    <property type="entry name" value="NT_ClassII-CCAase"/>
    <property type="match status" value="1"/>
</dbReference>
<dbReference type="AlphaFoldDB" id="A0A1L8D497"/>
<dbReference type="GO" id="GO:0042245">
    <property type="term" value="P:RNA repair"/>
    <property type="evidence" value="ECO:0007669"/>
    <property type="project" value="UniProtKB-KW"/>
</dbReference>
<keyword evidence="7" id="KW-0692">RNA repair</keyword>
<evidence type="ECO:0000256" key="3">
    <source>
        <dbReference type="ARBA" id="ARBA00022694"/>
    </source>
</evidence>
<dbReference type="SUPFAM" id="SSF81891">
    <property type="entry name" value="Poly A polymerase C-terminal region-like"/>
    <property type="match status" value="1"/>
</dbReference>
<gene>
    <name evidence="13" type="ORF">ciss_19250</name>
</gene>
<keyword evidence="10 11" id="KW-0694">RNA-binding</keyword>
<dbReference type="SMART" id="SM00471">
    <property type="entry name" value="HDc"/>
    <property type="match status" value="1"/>
</dbReference>
<evidence type="ECO:0000313" key="13">
    <source>
        <dbReference type="EMBL" id="GAV25992.1"/>
    </source>
</evidence>
<proteinExistence type="inferred from homology"/>
<evidence type="ECO:0000313" key="14">
    <source>
        <dbReference type="Proteomes" id="UP000187338"/>
    </source>
</evidence>
<dbReference type="CDD" id="cd00077">
    <property type="entry name" value="HDc"/>
    <property type="match status" value="1"/>
</dbReference>
<dbReference type="InterPro" id="IPR043519">
    <property type="entry name" value="NT_sf"/>
</dbReference>
<dbReference type="SUPFAM" id="SSF81301">
    <property type="entry name" value="Nucleotidyltransferase"/>
    <property type="match status" value="1"/>
</dbReference>
<dbReference type="RefSeq" id="WP_075866177.1">
    <property type="nucleotide sequence ID" value="NZ_BDJL01000125.1"/>
</dbReference>
<reference evidence="14" key="1">
    <citation type="submission" date="2016-12" db="EMBL/GenBank/DDBJ databases">
        <title>Draft Genome Sequences od Carboxydothermus pertinax and islandicus, Hydrogenogenic Carboxydotrophic Bacteria.</title>
        <authorList>
            <person name="Fukuyama Y."/>
            <person name="Ohmae K."/>
            <person name="Yoneda Y."/>
            <person name="Yoshida T."/>
            <person name="Sako Y."/>
        </authorList>
    </citation>
    <scope>NUCLEOTIDE SEQUENCE [LARGE SCALE GENOMIC DNA]</scope>
    <source>
        <strain evidence="14">SET</strain>
    </source>
</reference>
<dbReference type="STRING" id="661089.ciss_19250"/>
<dbReference type="OrthoDB" id="9805698at2"/>
<protein>
    <submittedName>
        <fullName evidence="13">Poly(A) polymerase</fullName>
    </submittedName>
</protein>
<comment type="cofactor">
    <cofactor evidence="1">
        <name>Mg(2+)</name>
        <dbReference type="ChEBI" id="CHEBI:18420"/>
    </cofactor>
</comment>
<keyword evidence="5" id="KW-0479">Metal-binding</keyword>
<dbReference type="GO" id="GO:0046872">
    <property type="term" value="F:metal ion binding"/>
    <property type="evidence" value="ECO:0007669"/>
    <property type="project" value="UniProtKB-KW"/>
</dbReference>
<comment type="similarity">
    <text evidence="11">Belongs to the tRNA nucleotidyltransferase/poly(A) polymerase family.</text>
</comment>
<dbReference type="PANTHER" id="PTHR47545:SF1">
    <property type="entry name" value="MULTIFUNCTIONAL CCA PROTEIN"/>
    <property type="match status" value="1"/>
</dbReference>
<name>A0A1L8D497_9THEO</name>
<keyword evidence="14" id="KW-1185">Reference proteome</keyword>
<evidence type="ECO:0000256" key="1">
    <source>
        <dbReference type="ARBA" id="ARBA00001946"/>
    </source>
</evidence>
<evidence type="ECO:0000256" key="5">
    <source>
        <dbReference type="ARBA" id="ARBA00022723"/>
    </source>
</evidence>
<keyword evidence="3" id="KW-0819">tRNA processing</keyword>
<dbReference type="Pfam" id="PF12627">
    <property type="entry name" value="PolyA_pol_RNAbd"/>
    <property type="match status" value="1"/>
</dbReference>
<dbReference type="Pfam" id="PF01966">
    <property type="entry name" value="HD"/>
    <property type="match status" value="1"/>
</dbReference>
<evidence type="ECO:0000256" key="4">
    <source>
        <dbReference type="ARBA" id="ARBA00022695"/>
    </source>
</evidence>
<dbReference type="InterPro" id="IPR050124">
    <property type="entry name" value="tRNA_CCA-adding_enzyme"/>
</dbReference>
<organism evidence="13 14">
    <name type="scientific">Carboxydothermus islandicus</name>
    <dbReference type="NCBI Taxonomy" id="661089"/>
    <lineage>
        <taxon>Bacteria</taxon>
        <taxon>Bacillati</taxon>
        <taxon>Bacillota</taxon>
        <taxon>Clostridia</taxon>
        <taxon>Thermoanaerobacterales</taxon>
        <taxon>Thermoanaerobacteraceae</taxon>
        <taxon>Carboxydothermus</taxon>
    </lineage>
</organism>
<keyword evidence="4" id="KW-0548">Nucleotidyltransferase</keyword>
<dbReference type="GO" id="GO:0016779">
    <property type="term" value="F:nucleotidyltransferase activity"/>
    <property type="evidence" value="ECO:0007669"/>
    <property type="project" value="UniProtKB-KW"/>
</dbReference>
<evidence type="ECO:0000256" key="7">
    <source>
        <dbReference type="ARBA" id="ARBA00022800"/>
    </source>
</evidence>
<dbReference type="Gene3D" id="3.30.460.10">
    <property type="entry name" value="Beta Polymerase, domain 2"/>
    <property type="match status" value="1"/>
</dbReference>
<evidence type="ECO:0000256" key="11">
    <source>
        <dbReference type="RuleBase" id="RU003953"/>
    </source>
</evidence>
<dbReference type="GO" id="GO:0008033">
    <property type="term" value="P:tRNA processing"/>
    <property type="evidence" value="ECO:0007669"/>
    <property type="project" value="UniProtKB-KW"/>
</dbReference>
<sequence length="450" mass="51947">MDILQTVKEVLQDSKTYFVGGSVRDMLLSRPVKDVDLVTFQKPREVGEKLLKALGGNLFPLKEELLIYRLVFSAGGETYQVDILPVFGESLEEDLRRRDFTVNALALPVNGEFPRKVIDPLGGRNDLQARIIRMICAENILEDPVRILRGMRLAGELGFAVEQETMVVFKQYIQYIKKMPGERVAEELKKIFTLKPAAPMVDMLFQTGFFEVFNLGIEEGYELYQNYHHSETVYRHLIDTLTRMEELLEDNPLGIRSDYPPYLLKMVAFFHDIGKPGTLSYDREGRTRFFGHEKESVNRLKPFLDYLSFSHREKRVLTVLIQNHMRLLSLKTAAKVSGEAILRLVNDTGDLFLELILLYLADKGEKAREDLEFLKGLINFYYGYLEFKEKLSGKEIMKTLNLSESPAVGQIKNYLLKAWARGEIRDSGEAMDYLRRKLNKQSFLKENTEK</sequence>
<evidence type="ECO:0000259" key="12">
    <source>
        <dbReference type="SMART" id="SM00471"/>
    </source>
</evidence>
<evidence type="ECO:0000256" key="9">
    <source>
        <dbReference type="ARBA" id="ARBA00022842"/>
    </source>
</evidence>
<keyword evidence="8" id="KW-0067">ATP-binding</keyword>
<evidence type="ECO:0000256" key="6">
    <source>
        <dbReference type="ARBA" id="ARBA00022741"/>
    </source>
</evidence>
<evidence type="ECO:0000256" key="10">
    <source>
        <dbReference type="ARBA" id="ARBA00022884"/>
    </source>
</evidence>
<dbReference type="GO" id="GO:0003723">
    <property type="term" value="F:RNA binding"/>
    <property type="evidence" value="ECO:0007669"/>
    <property type="project" value="UniProtKB-KW"/>
</dbReference>
<accession>A0A1L8D497</accession>
<comment type="caution">
    <text evidence="13">The sequence shown here is derived from an EMBL/GenBank/DDBJ whole genome shotgun (WGS) entry which is preliminary data.</text>
</comment>
<keyword evidence="6" id="KW-0547">Nucleotide-binding</keyword>
<dbReference type="InterPro" id="IPR002646">
    <property type="entry name" value="PolA_pol_head_dom"/>
</dbReference>
<dbReference type="Pfam" id="PF01743">
    <property type="entry name" value="PolyA_pol"/>
    <property type="match status" value="1"/>
</dbReference>
<dbReference type="InterPro" id="IPR006674">
    <property type="entry name" value="HD_domain"/>
</dbReference>
<dbReference type="EMBL" id="BDJL01000125">
    <property type="protein sequence ID" value="GAV25992.1"/>
    <property type="molecule type" value="Genomic_DNA"/>
</dbReference>
<feature type="domain" description="HD/PDEase" evidence="12">
    <location>
        <begin position="229"/>
        <end position="376"/>
    </location>
</feature>
<keyword evidence="9" id="KW-0460">Magnesium</keyword>
<evidence type="ECO:0000256" key="2">
    <source>
        <dbReference type="ARBA" id="ARBA00022679"/>
    </source>
</evidence>
<dbReference type="InterPro" id="IPR003607">
    <property type="entry name" value="HD/PDEase_dom"/>
</dbReference>